<proteinExistence type="inferred from homology"/>
<protein>
    <recommendedName>
        <fullName evidence="10 11">UDP-N-acetylmuramoyl-tripeptide--D-alanyl-D-alanine ligase</fullName>
        <ecNumber evidence="10 11">6.3.2.10</ecNumber>
    </recommendedName>
    <alternativeName>
        <fullName evidence="10">D-alanyl-D-alanine-adding enzyme</fullName>
    </alternativeName>
</protein>
<comment type="pathway">
    <text evidence="10 11">Cell wall biogenesis; peptidoglycan biosynthesis.</text>
</comment>
<evidence type="ECO:0000256" key="8">
    <source>
        <dbReference type="ARBA" id="ARBA00023306"/>
    </source>
</evidence>
<evidence type="ECO:0000256" key="3">
    <source>
        <dbReference type="ARBA" id="ARBA00022618"/>
    </source>
</evidence>
<comment type="caution">
    <text evidence="15">The sequence shown here is derived from an EMBL/GenBank/DDBJ whole genome shotgun (WGS) entry which is preliminary data.</text>
</comment>
<keyword evidence="1 10" id="KW-0963">Cytoplasm</keyword>
<dbReference type="HAMAP" id="MF_02019">
    <property type="entry name" value="MurF"/>
    <property type="match status" value="1"/>
</dbReference>
<dbReference type="UniPathway" id="UPA00219"/>
<keyword evidence="7 10" id="KW-0573">Peptidoglycan synthesis</keyword>
<accession>A0A317MW12</accession>
<keyword evidence="4 10" id="KW-0547">Nucleotide-binding</keyword>
<dbReference type="NCBIfam" id="TIGR01143">
    <property type="entry name" value="murF"/>
    <property type="match status" value="1"/>
</dbReference>
<keyword evidence="5 10" id="KW-0067">ATP-binding</keyword>
<keyword evidence="6 10" id="KW-0133">Cell shape</keyword>
<dbReference type="GO" id="GO:0008360">
    <property type="term" value="P:regulation of cell shape"/>
    <property type="evidence" value="ECO:0007669"/>
    <property type="project" value="UniProtKB-KW"/>
</dbReference>
<evidence type="ECO:0000313" key="16">
    <source>
        <dbReference type="Proteomes" id="UP000246569"/>
    </source>
</evidence>
<dbReference type="InterPro" id="IPR051046">
    <property type="entry name" value="MurCDEF_CellWall_CoF430Synth"/>
</dbReference>
<evidence type="ECO:0000256" key="7">
    <source>
        <dbReference type="ARBA" id="ARBA00022984"/>
    </source>
</evidence>
<dbReference type="GO" id="GO:0005737">
    <property type="term" value="C:cytoplasm"/>
    <property type="evidence" value="ECO:0007669"/>
    <property type="project" value="UniProtKB-SubCell"/>
</dbReference>
<dbReference type="SUPFAM" id="SSF53623">
    <property type="entry name" value="MurD-like peptide ligases, catalytic domain"/>
    <property type="match status" value="1"/>
</dbReference>
<dbReference type="OrthoDB" id="9801978at2"/>
<sequence length="457" mass="47331">MKPLPLSHLATALCAELIGHDVEVRGVATDSRTVAAGELFVALSGPNFDGHAFAATARERGASAALVAHPLALDLPQLVVADTRLALGRLGAFNRAAFRRPLIGLTGSNGKTTLKELCAAVLRQRGTVLATRGNLNNDIGVPLTLLGLETQDYAVIEMGANHPGEIAYLTGLAMPDVAILNNAGPCHLEGFGDLDGVARAKGEIFSGLGAHGVAVINADDVYVDYWRGLNGEHHVATFALDAAADVTASLLASDEAGQRLRLSTPQGAIECRLGLHGRHNLRNAAAAAAATLAVGATLDDIAAGFAAMQPVAGRLQRLAGRHDSVLINDAYNANPASLAAGLEALGAEPGEHWLVLGDMGELGTQATTLHALSGERARTCGFTRLYGFGPNSRHAVDAFGAGGRHFTDIDTLVSALDGDLAVAAAPIVLVKGSRSMRMERVVRALAIQDNDPNTGTH</sequence>
<dbReference type="InterPro" id="IPR035911">
    <property type="entry name" value="MurE/MurF_N"/>
</dbReference>
<dbReference type="PANTHER" id="PTHR43024:SF1">
    <property type="entry name" value="UDP-N-ACETYLMURAMOYL-TRIPEPTIDE--D-ALANYL-D-ALANINE LIGASE"/>
    <property type="match status" value="1"/>
</dbReference>
<comment type="similarity">
    <text evidence="10">Belongs to the MurCDEF family. MurF subfamily.</text>
</comment>
<evidence type="ECO:0000259" key="14">
    <source>
        <dbReference type="Pfam" id="PF08245"/>
    </source>
</evidence>
<reference evidence="15 16" key="1">
    <citation type="submission" date="2018-05" db="EMBL/GenBank/DDBJ databases">
        <title>Genomic Encyclopedia of Type Strains, Phase IV (KMG-IV): sequencing the most valuable type-strain genomes for metagenomic binning, comparative biology and taxonomic classification.</title>
        <authorList>
            <person name="Goeker M."/>
        </authorList>
    </citation>
    <scope>NUCLEOTIDE SEQUENCE [LARGE SCALE GENOMIC DNA]</scope>
    <source>
        <strain evidence="15 16">DSM 23606</strain>
    </source>
</reference>
<dbReference type="RefSeq" id="WP_110018610.1">
    <property type="nucleotide sequence ID" value="NZ_QGTJ01000005.1"/>
</dbReference>
<keyword evidence="9 10" id="KW-0961">Cell wall biogenesis/degradation</keyword>
<dbReference type="GO" id="GO:0005524">
    <property type="term" value="F:ATP binding"/>
    <property type="evidence" value="ECO:0007669"/>
    <property type="project" value="UniProtKB-UniRule"/>
</dbReference>
<dbReference type="Gene3D" id="3.40.1390.10">
    <property type="entry name" value="MurE/MurF, N-terminal domain"/>
    <property type="match status" value="1"/>
</dbReference>
<dbReference type="GO" id="GO:0008766">
    <property type="term" value="F:UDP-N-acetylmuramoylalanyl-D-glutamyl-2,6-diaminopimelate-D-alanyl-D-alanine ligase activity"/>
    <property type="evidence" value="ECO:0007669"/>
    <property type="project" value="RHEA"/>
</dbReference>
<dbReference type="GO" id="GO:0047480">
    <property type="term" value="F:UDP-N-acetylmuramoyl-tripeptide-D-alanyl-D-alanine ligase activity"/>
    <property type="evidence" value="ECO:0007669"/>
    <property type="project" value="UniProtKB-UniRule"/>
</dbReference>
<evidence type="ECO:0000256" key="1">
    <source>
        <dbReference type="ARBA" id="ARBA00022490"/>
    </source>
</evidence>
<dbReference type="InterPro" id="IPR013221">
    <property type="entry name" value="Mur_ligase_cen"/>
</dbReference>
<feature type="binding site" evidence="10">
    <location>
        <begin position="107"/>
        <end position="113"/>
    </location>
    <ligand>
        <name>ATP</name>
        <dbReference type="ChEBI" id="CHEBI:30616"/>
    </ligand>
</feature>
<dbReference type="Gene3D" id="3.90.190.20">
    <property type="entry name" value="Mur ligase, C-terminal domain"/>
    <property type="match status" value="1"/>
</dbReference>
<dbReference type="GO" id="GO:0009252">
    <property type="term" value="P:peptidoglycan biosynthetic process"/>
    <property type="evidence" value="ECO:0007669"/>
    <property type="project" value="UniProtKB-UniRule"/>
</dbReference>
<evidence type="ECO:0000259" key="12">
    <source>
        <dbReference type="Pfam" id="PF01225"/>
    </source>
</evidence>
<evidence type="ECO:0000313" key="15">
    <source>
        <dbReference type="EMBL" id="PWV61825.1"/>
    </source>
</evidence>
<gene>
    <name evidence="10" type="primary">murF</name>
    <name evidence="15" type="ORF">C7443_105259</name>
</gene>
<dbReference type="Proteomes" id="UP000246569">
    <property type="component" value="Unassembled WGS sequence"/>
</dbReference>
<comment type="catalytic activity">
    <reaction evidence="10 11">
        <text>D-alanyl-D-alanine + UDP-N-acetyl-alpha-D-muramoyl-L-alanyl-gamma-D-glutamyl-meso-2,6-diaminopimelate + ATP = UDP-N-acetyl-alpha-D-muramoyl-L-alanyl-gamma-D-glutamyl-meso-2,6-diaminopimeloyl-D-alanyl-D-alanine + ADP + phosphate + H(+)</text>
        <dbReference type="Rhea" id="RHEA:28374"/>
        <dbReference type="ChEBI" id="CHEBI:15378"/>
        <dbReference type="ChEBI" id="CHEBI:30616"/>
        <dbReference type="ChEBI" id="CHEBI:43474"/>
        <dbReference type="ChEBI" id="CHEBI:57822"/>
        <dbReference type="ChEBI" id="CHEBI:61386"/>
        <dbReference type="ChEBI" id="CHEBI:83905"/>
        <dbReference type="ChEBI" id="CHEBI:456216"/>
        <dbReference type="EC" id="6.3.2.10"/>
    </reaction>
</comment>
<dbReference type="PANTHER" id="PTHR43024">
    <property type="entry name" value="UDP-N-ACETYLMURAMOYL-TRIPEPTIDE--D-ALANYL-D-ALANINE LIGASE"/>
    <property type="match status" value="1"/>
</dbReference>
<dbReference type="AlphaFoldDB" id="A0A317MW12"/>
<dbReference type="InterPro" id="IPR000713">
    <property type="entry name" value="Mur_ligase_N"/>
</dbReference>
<dbReference type="Pfam" id="PF02875">
    <property type="entry name" value="Mur_ligase_C"/>
    <property type="match status" value="1"/>
</dbReference>
<evidence type="ECO:0000256" key="11">
    <source>
        <dbReference type="RuleBase" id="RU004136"/>
    </source>
</evidence>
<feature type="domain" description="Mur ligase N-terminal catalytic" evidence="12">
    <location>
        <begin position="24"/>
        <end position="73"/>
    </location>
</feature>
<evidence type="ECO:0000256" key="5">
    <source>
        <dbReference type="ARBA" id="ARBA00022840"/>
    </source>
</evidence>
<keyword evidence="3 10" id="KW-0132">Cell division</keyword>
<name>A0A317MW12_9GAMM</name>
<dbReference type="SUPFAM" id="SSF53244">
    <property type="entry name" value="MurD-like peptide ligases, peptide-binding domain"/>
    <property type="match status" value="1"/>
</dbReference>
<dbReference type="EC" id="6.3.2.10" evidence="10 11"/>
<feature type="domain" description="Mur ligase central" evidence="14">
    <location>
        <begin position="106"/>
        <end position="290"/>
    </location>
</feature>
<evidence type="ECO:0000259" key="13">
    <source>
        <dbReference type="Pfam" id="PF02875"/>
    </source>
</evidence>
<evidence type="ECO:0000256" key="10">
    <source>
        <dbReference type="HAMAP-Rule" id="MF_02019"/>
    </source>
</evidence>
<keyword evidence="8 10" id="KW-0131">Cell cycle</keyword>
<dbReference type="Pfam" id="PF08245">
    <property type="entry name" value="Mur_ligase_M"/>
    <property type="match status" value="1"/>
</dbReference>
<evidence type="ECO:0000256" key="6">
    <source>
        <dbReference type="ARBA" id="ARBA00022960"/>
    </source>
</evidence>
<keyword evidence="2 10" id="KW-0436">Ligase</keyword>
<dbReference type="GO" id="GO:0051301">
    <property type="term" value="P:cell division"/>
    <property type="evidence" value="ECO:0007669"/>
    <property type="project" value="UniProtKB-KW"/>
</dbReference>
<keyword evidence="16" id="KW-1185">Reference proteome</keyword>
<feature type="domain" description="Mur ligase C-terminal" evidence="13">
    <location>
        <begin position="313"/>
        <end position="434"/>
    </location>
</feature>
<evidence type="ECO:0000256" key="2">
    <source>
        <dbReference type="ARBA" id="ARBA00022598"/>
    </source>
</evidence>
<comment type="subcellular location">
    <subcellularLocation>
        <location evidence="10 11">Cytoplasm</location>
    </subcellularLocation>
</comment>
<dbReference type="InterPro" id="IPR036565">
    <property type="entry name" value="Mur-like_cat_sf"/>
</dbReference>
<evidence type="ECO:0000256" key="9">
    <source>
        <dbReference type="ARBA" id="ARBA00023316"/>
    </source>
</evidence>
<dbReference type="Gene3D" id="3.40.1190.10">
    <property type="entry name" value="Mur-like, catalytic domain"/>
    <property type="match status" value="1"/>
</dbReference>
<dbReference type="InterPro" id="IPR005863">
    <property type="entry name" value="UDP-N-AcMur_synth"/>
</dbReference>
<dbReference type="InterPro" id="IPR004101">
    <property type="entry name" value="Mur_ligase_C"/>
</dbReference>
<dbReference type="EMBL" id="QGTJ01000005">
    <property type="protein sequence ID" value="PWV61825.1"/>
    <property type="molecule type" value="Genomic_DNA"/>
</dbReference>
<dbReference type="Pfam" id="PF01225">
    <property type="entry name" value="Mur_ligase"/>
    <property type="match status" value="1"/>
</dbReference>
<dbReference type="GO" id="GO:0071555">
    <property type="term" value="P:cell wall organization"/>
    <property type="evidence" value="ECO:0007669"/>
    <property type="project" value="UniProtKB-KW"/>
</dbReference>
<organism evidence="15 16">
    <name type="scientific">Plasticicumulans acidivorans</name>
    <dbReference type="NCBI Taxonomy" id="886464"/>
    <lineage>
        <taxon>Bacteria</taxon>
        <taxon>Pseudomonadati</taxon>
        <taxon>Pseudomonadota</taxon>
        <taxon>Gammaproteobacteria</taxon>
        <taxon>Candidatus Competibacteraceae</taxon>
        <taxon>Plasticicumulans</taxon>
    </lineage>
</organism>
<dbReference type="InterPro" id="IPR036615">
    <property type="entry name" value="Mur_ligase_C_dom_sf"/>
</dbReference>
<comment type="function">
    <text evidence="10 11">Involved in cell wall formation. Catalyzes the final step in the synthesis of UDP-N-acetylmuramoyl-pentapeptide, the precursor of murein.</text>
</comment>
<dbReference type="SUPFAM" id="SSF63418">
    <property type="entry name" value="MurE/MurF N-terminal domain"/>
    <property type="match status" value="1"/>
</dbReference>
<evidence type="ECO:0000256" key="4">
    <source>
        <dbReference type="ARBA" id="ARBA00022741"/>
    </source>
</evidence>